<protein>
    <submittedName>
        <fullName evidence="4">Tandem-95 repeat protein</fullName>
    </submittedName>
</protein>
<dbReference type="EMBL" id="CP162601">
    <property type="protein sequence ID" value="XDK26273.1"/>
    <property type="molecule type" value="Genomic_DNA"/>
</dbReference>
<feature type="compositionally biased region" description="Polar residues" evidence="2">
    <location>
        <begin position="3331"/>
        <end position="3340"/>
    </location>
</feature>
<feature type="compositionally biased region" description="Polar residues" evidence="2">
    <location>
        <begin position="449"/>
        <end position="462"/>
    </location>
</feature>
<dbReference type="PROSITE" id="PS50268">
    <property type="entry name" value="CADHERIN_2"/>
    <property type="match status" value="3"/>
</dbReference>
<feature type="region of interest" description="Disordered" evidence="2">
    <location>
        <begin position="559"/>
        <end position="598"/>
    </location>
</feature>
<feature type="region of interest" description="Disordered" evidence="2">
    <location>
        <begin position="1104"/>
        <end position="1143"/>
    </location>
</feature>
<feature type="region of interest" description="Disordered" evidence="2">
    <location>
        <begin position="5615"/>
        <end position="5644"/>
    </location>
</feature>
<dbReference type="KEGG" id="vih:AB0763_06465"/>
<dbReference type="PROSITE" id="PS00330">
    <property type="entry name" value="HEMOLYSIN_CALCIUM"/>
    <property type="match status" value="2"/>
</dbReference>
<feature type="domain" description="Cadherin" evidence="3">
    <location>
        <begin position="6892"/>
        <end position="6991"/>
    </location>
</feature>
<dbReference type="InterPro" id="IPR018511">
    <property type="entry name" value="Hemolysin-typ_Ca-bd_CS"/>
</dbReference>
<dbReference type="SUPFAM" id="SSF51120">
    <property type="entry name" value="beta-Roll"/>
    <property type="match status" value="1"/>
</dbReference>
<dbReference type="GO" id="GO:0007156">
    <property type="term" value="P:homophilic cell adhesion via plasma membrane adhesion molecules"/>
    <property type="evidence" value="ECO:0007669"/>
    <property type="project" value="InterPro"/>
</dbReference>
<feature type="compositionally biased region" description="Polar residues" evidence="2">
    <location>
        <begin position="559"/>
        <end position="571"/>
    </location>
</feature>
<feature type="region of interest" description="Disordered" evidence="2">
    <location>
        <begin position="2424"/>
        <end position="2454"/>
    </location>
</feature>
<feature type="compositionally biased region" description="Polar residues" evidence="2">
    <location>
        <begin position="5615"/>
        <end position="5628"/>
    </location>
</feature>
<feature type="region of interest" description="Disordered" evidence="2">
    <location>
        <begin position="3193"/>
        <end position="3224"/>
    </location>
</feature>
<feature type="region of interest" description="Disordered" evidence="2">
    <location>
        <begin position="1984"/>
        <end position="2024"/>
    </location>
</feature>
<feature type="region of interest" description="Disordered" evidence="2">
    <location>
        <begin position="1544"/>
        <end position="1573"/>
    </location>
</feature>
<feature type="region of interest" description="Disordered" evidence="2">
    <location>
        <begin position="1764"/>
        <end position="1792"/>
    </location>
</feature>
<feature type="region of interest" description="Disordered" evidence="2">
    <location>
        <begin position="4735"/>
        <end position="4762"/>
    </location>
</feature>
<dbReference type="InterPro" id="IPR013783">
    <property type="entry name" value="Ig-like_fold"/>
</dbReference>
<proteinExistence type="predicted"/>
<organism evidence="4">
    <name type="scientific">Vibrio sp. HB236076</name>
    <dbReference type="NCBI Taxonomy" id="3232307"/>
    <lineage>
        <taxon>Bacteria</taxon>
        <taxon>Pseudomonadati</taxon>
        <taxon>Pseudomonadota</taxon>
        <taxon>Gammaproteobacteria</taxon>
        <taxon>Vibrionales</taxon>
        <taxon>Vibrionaceae</taxon>
        <taxon>Vibrio</taxon>
    </lineage>
</organism>
<dbReference type="NCBIfam" id="NF033510">
    <property type="entry name" value="Ca_tandemer"/>
    <property type="match status" value="1"/>
</dbReference>
<dbReference type="InterPro" id="IPR002126">
    <property type="entry name" value="Cadherin-like_dom"/>
</dbReference>
<feature type="region of interest" description="Disordered" evidence="2">
    <location>
        <begin position="340"/>
        <end position="380"/>
    </location>
</feature>
<feature type="region of interest" description="Disordered" evidence="2">
    <location>
        <begin position="4842"/>
        <end position="4875"/>
    </location>
</feature>
<reference evidence="4" key="1">
    <citation type="submission" date="2024-07" db="EMBL/GenBank/DDBJ databases">
        <title>Genome Analysis of a Potential Novel Vibrio Species Secreting pH- and Thermo-stable Alginate Lyase and its Application in Producing Alginate Oligosaccharides.</title>
        <authorList>
            <person name="Huang H."/>
            <person name="Bao K."/>
        </authorList>
    </citation>
    <scope>NUCLEOTIDE SEQUENCE</scope>
    <source>
        <strain evidence="4">HB236076</strain>
    </source>
</reference>
<evidence type="ECO:0000313" key="4">
    <source>
        <dbReference type="EMBL" id="XDK26273.1"/>
    </source>
</evidence>
<feature type="compositionally biased region" description="Low complexity" evidence="2">
    <location>
        <begin position="3972"/>
        <end position="3983"/>
    </location>
</feature>
<dbReference type="PRINTS" id="PR00313">
    <property type="entry name" value="CABNDNGRPT"/>
</dbReference>
<evidence type="ECO:0000256" key="2">
    <source>
        <dbReference type="SAM" id="MobiDB-lite"/>
    </source>
</evidence>
<feature type="region of interest" description="Disordered" evidence="2">
    <location>
        <begin position="2314"/>
        <end position="2346"/>
    </location>
</feature>
<dbReference type="RefSeq" id="WP_368644013.1">
    <property type="nucleotide sequence ID" value="NZ_CP162601.1"/>
</dbReference>
<evidence type="ECO:0000256" key="1">
    <source>
        <dbReference type="ARBA" id="ARBA00022837"/>
    </source>
</evidence>
<gene>
    <name evidence="4" type="ORF">AB0763_06465</name>
</gene>
<feature type="region of interest" description="Disordered" evidence="2">
    <location>
        <begin position="4075"/>
        <end position="4104"/>
    </location>
</feature>
<feature type="compositionally biased region" description="Polar residues" evidence="2">
    <location>
        <begin position="2012"/>
        <end position="2021"/>
    </location>
</feature>
<accession>A0AB39HK68</accession>
<feature type="region of interest" description="Disordered" evidence="2">
    <location>
        <begin position="1214"/>
        <end position="1244"/>
    </location>
</feature>
<sequence length="7979" mass="816521">MDLTTIPPLSEGQMLVIDANGNIKVLDKSDSLQPGELIVSLGDGQQIEHVDIVSPQGHPQDVTDDVAQILAALEQGIDPTALGDEFATAAGEGATADGSSLAPATSIDRTGDEQLAATEFNTSAQSSTFTTPQIFTLADLNSSSVETFDTSFSFTDDTDNNGEVNADETVTLSGTLPDENSELESLTITDGTNTLVIDIEQVSINEDGTFTVTNVDVSSLEDGTITAIMVASDNNGDTTELSSELVKDTVYGDDAETDTPSVSLTDSDDDGVIDADDTATISGTIGEFGASLDSLVISDGTNEIVISVDDITIADGGSYTITGIDVSSLNDGELTVTAQSTDEEGNTASTTDTVNKDTVYGDDAETDTPSVSLTDSDDDGVIDADDTATISGTIGEFGETLDSLVISDGTNEIVVPVDDITIAEDGSYSVEGIDVSSLDDGELTVTAQSTDEDGNTASTTDTVNKDTVYGDDAETDTPSVSLTDSDDDGVIDADDTATISGTIGEFGETLDSLVISDGTNEIVVPVDDITISEDGSYSVEGIDVSGLDDGELTVTAQSTDEDGNTASTTDTVNKDTVYGDNAETDTPSVSLTDSDDDGVINADDTATISGTIGEFGETLDSLVISDGTNEIVVPVDDITISEDGSYSVEGIDVSSLDDGELTVTAQSTDEDGNTASTTDTVNKDTVYGDNAETDTPSVSLTDSDDDGVINADDTATISGTIGEFGETLDSLVISDGTNEVVVAVDDITISEDGSYSVEGIDVSSLNDGELTVTAESTDEDGNTASTTDTVNKDTVYGENAETDTPSVSLTDSDDDGVINADDTATISGTIGEFGETLDSLVISDGTNEIVVPVDNITISEDGSYSVEGIDVSGLDDGELTVTAQSTDEEGNTASTTDTVNKDTVYGEDETTDTPSVSLTDNNGEEVINGEGETATISGTIGAFGESLDSLVISDGSNEVVVPVDDITIAEDGSYTVEGIDVSSLNDGELTVTAESTDEDGNTASTTDTVNKDTVYGEDETTDTPSVSLTDNNGEEVINGEGETATISGTIGAFGETLDSLVISDGTNSITVPVTGVVIGDDGSYTITGIDVSSLNDGELTVTAESTDEDGNTASTTDTVNKDTVYGDNAETDTPSVSLTDNNGEEVINGEGETATIRGTIGAFGESLDSLVISDGTNSITVPLTGVVIGDDGAYTITGVDVSSLADGTLTVTAESTDEDGNTASTTDTVNKDTVYGEDETTDTPSVSLTDNNGEEVINGEGETATISGTIGAFGETLDSLVISDGTNEVVVPVDDITIAEDGSYTVEGIDVSSLNDGELTVTAESTDEDGNTASTTDTVNKDTVYGEDETTDTPSVSLTDNNGEEVINGEGETATISGTIGAFGETLDSLVISDGTNEIVVPVDDITIAEDGSYTITGIDVSSLNDGELTVTAESTDEDGNTASTTDTVNKDTVYGEDETTDTPSVSLTDNNGEEVINGEGETATISGTIGAFGETLDSLVISDGTNSITVPVTGVVIGDDGSYTITGVDVSSLADGTLTVTAESTDEEGNTASTTDTVNKDTVYGENAENDTPSVSLTDNNGEEVINGEGETATISGTIGAFGETLDSLVISDGTNEVVVPVDGITIAEDGSYTVEGIDVSGLDDGELTVTAQSTDEDGNTASTTDTVNKDTVYGDNAETDTPSVSLTDNNGEEVINGEGETATISGTIGAFGETLDSLVISDGTNSITVPLTDVVIGDDGSYTITGVDVSSLADGTLTVTAESTDEDGNTASTTDTVNKDTVYGDNAETDTPSVSLTDNNGEEVINGEGETATISGTIGAFGETLDSLVISDGTNSITVPLTDVVIGDDGAYTITGIDVSSLNDGELIVTAESTDEEGNTASTTDTVNKDTVYGENAETDTPSVSLTDNNGEEVINGEGETATISGTIGAFGETLDSLVISDGTTSITVPLTDVVIGDDGAYTITGIDVSSLNDGELTVTAESTDEDGNTASTTDTVNKDTVYGEDETTDTPSVSLTDNSGEEVINGEGETATISGTIGAFGETLDSLVISDGSNEVVVPVTDVVIGDDGAYTITGVDVSSLADGTLTVTAESTDEEGNTASTTDTVNKDTVYGENAETDTPSVSLTDNNGEEVINGEGETATINGTIGAFGETLDSLVISDGSNEVVVPVDDITIAEDGSYTVEGIDVSSLNDGELTVTAESTDEDGNTASTTDTVNKDTVYGENAETDTPSVSLTDNNGEEVINGEGETATISGTIGAFGETLDSLVISDGSNEVVVPIDDITIAEDGSYTVEGIDVSSLNDGELTVTAESTDEDGNTASTTDTVNKDTVYGEDETTDTPSVSLTDNSGEEVINGEGETATISGNVGAFGESLDSLIISDGTNEIVVPVTGVVIGDDGAYTITGVDVSSLADGTLTVTAESTDEDGNTASTTDTVNKDTVYGEDETTDTPSVSLTDNNGEEVINGEGETATISGTIGAFGETLDSLVISDGSNEVVVPVDDITIAEDGSYTVEGIDVSSLNDGELTVTAESTDEDGNTASTTDTVNKDTVYGEDETTDTPSVSLTDNNGEEVINGEGETATISGTIGAFGETLDSLVISDGSNEVVVPVTDVVIGDDGAYTITGVDVSSLADGTLTVTAESTDEDGNTASTTDTVNKDTVYGEDETTDTPSVSLTDNNGEEVINGEGETATISGTIGAFGETLDSLVISDGSNEVVVPIDDITIAEDGSYTVEGIDVSSLNDGELTVTAESTDEDGNTASTTDTVNKDTVYGEDETTDTPSVSLTDNNGEEVINGEGETATISGTIGAFGETLDSLVISDGSNEVVVPIDDITIAEDGSYTVEGIDVSSLNDGELTVTAESTDEDGNTASTTDTVNKDTVYGEDETTDTPSVSLTDNSGEEVINGEGETATISGTIGAFGETLDSLVISDGTNEVVVPVDDITIAEDGSYTVEGIDVSSLNDGELTVTADSTDEDGNTASTTDTVNKDTVYGEDETTDTPSVSLTDNNGEEVINGEGETATISGTIGAFGESLDSLVISDGTNEIVVPVDGITIAEDGSYTVEGIDVSSLNDGELTVTADSTDEDGNTASTTDTVNKDTVYGENTETDTPSVSLTDNNGEEVINGEGETATISGTIGAFGETLDSLVISDGTNSITVPLADVVIGDDGSYTITGVDVSSLADGTLTVTAESTDEDGNTASTTDTVNKDTVYGEDETTDTPSVSLTDNNGEEVINGEGETATISGTIGAFGETLDSLVISDGTNEVVVPVDDITIAEDGSYTVEGIDVSGLDDGELTVTAESTDEDGNTASTTDTVNKDTAYGDNAETDTPSVSLTDNNGEEVINGEGETATISGTIGAFGETLDSLVISDGTNSITVPVTDVVIVDDGAYTITGVDVSSLADGTLTVTAESTDEDGNTASTTDTVNKDTVYGDNAETDTPSVSLTDNNGEEVINGEGETATISGTIGAFGETLDSLVISDGTNSITVPLTDVVIGDDGAYTITGIDVSSLNDGELIVTAESTDEDGNTASTTDTVNKDTVYGEDETTDTPSVSLTDNNGEEVINGEGETATISGTIGAFGETLDSLVISDGSNEVVVPVDDITIAEDGSYTVEGIDVSSLNDGELTVTAESTDEDGNTASTTDTVNKDTVYGEDETTDTPSVSLTDNNGEEVINGEGETATINGTIGAFGETLDSLVISDGTNSITVPLADVVIGDDGSYTITDVDVSSLADGTLTVTAESTDEDGNMASTTDTVNKDTVYGENAETDTPSVSLTDNNGEEVINGEGETATISGTIGAFGETLDSLVISDGTNEVVVPVDDITIAEDGSYTVEGIDVSGLDDGELTVTAESTDEDGNTASTTDTVNKDTVYGENAETDTPSVSLTDNNGEEVINGEGETATISGTIGAFGETLDSLVISDGSNSITVPLTDVMIGDDGSYTITGIDVSSLNDGELTVTAESTDEEGNTASTTDTVTKDTAYGDNAETDTPSVSLTDNNGEEVINGEGETATISGTIGAFGESLDSLVISDGTNEVVVPVDDITIAEDGSYTVEGIDVSGLDDGELTVTAESTDEDGNTASTTDTVNKDTVYGEDETTDTPSVSLTDNNGEEVINGEGETATISGTIGAFGETLDSLVISDGTNEVVVPVTGVVIGDDGAYTITGIDVSSLNDGELTVTAESTDEDGNTASTTDTVNKDTVYGENAETDTPSVSLTDNNGEEVINGEGETATISGTIGAFGETLDSLVISDGTNEVVVPVDDITIAEDGSYTVEGIDVSSLNDGELTVTADSTDEDGNTASTTDTVNKDTAYGDNAETDTPSVSLTDNNGEEVINGEGETATISGTIGAFGETLDSLVISDGTNEVVVPVDGITIAEDGSYTVEGIDVSSLNDGELTVTAESTDEDGNTASTTDTVNKDTVYGENAETDTPSVSLTDNNGEEVINGEGETATISGTIGAFGETLDSLVISDGTNEVVVPVDGITIAEDGSYTVEGIDVSSLNDGELTVTAESTDEDGNTASTTDTVNKDTVYGEDETTDTPSVSLTDNNGEEVINGEGETATISGTIGAFGETLDSLVISDGTNSITVPVTDVVIGDDGAYTITGVDVSSLADGTLTVTAESTDEDGNTASTTDTVNKDTVYGDNAETDTPSVSLTDNNGEEVINSEGETATISGTIGAFGETLDSLVISDGTNSITVPLTDVVIGDDGSYIITGVDVSSLADGTLTVTAESTDEDGNTASTTDTVNKDTVYGDNAETDTPSVSLTDNNGEEVINGEGETATISGTIGAFGETLDSLVISDGTNSITVPLADVVIGDDGSYTITGVDVSSLADGTLTVTAESTDEDGNTASTTDTVNKDTAYGEDETTDTPSVSLTDNNGEEVINGEGETATISGTIGAFGETLDSLVISDGTNEVVVTVDGITIAEDGSYTVEGIDVSSLNDGELTVTAESTDEDGNTASTTDTVNKDTVYGENAETDTPSVSLTDNNGEEVINGEGETATISGTIGAFGESLDSLIISDGTNEIVVPVTGVVIGDDGSYTVEGIDVSSLNDGELTVTAESTDEEGNTASTTDTANKDTAYGEDETTDTPSVSLTDNNGEEVINGEGETATISGTIGAFGESLDSLVISDGTNSITVPLTDVVIGDDGIYTITGVDVSNLADGTLTVTAESTDEDGNTASTTDTVNKDTVYGEDETTDTPSVSLTDNNGEEVINGEGETATISGTIGAFGETLDSLVISDGTNEVVIPVDDITIAEDGSYTVEGIDVSGLDDGELTVTAESTDEDGNTASTTDTVNKDTAYGDNAETDTPSVSLTDNNGEEVINGEGETATISGTIGAFGETLDSLVISDGTNEVVVPVDDITIAEDGSYTVEGIDVSSLNDGELTVTAESTDEDGNTASTTDTVNKDTVYGEDETTDTPSVSLTDNNGEEVINGEGETATISGTIGAFGETLDSLVISDGTNEVVVPVTGVVIGDDGAYTITGIDVSSLNDGELTVTAESTDEDGNTASTTDTVNKDTAYGENAETDIPSVSLTDNNGEEVINGEGETATISGTIGAFGETLDSLVISDGTNEVVVSVDDITIAEDGSYSVEGIDVSSLDDGELTVTAQSTDEDGNTASTTDTVNKDTAYGENAETDTPSVSLTDNNGEEVINGEGETATISGTIGAFGETLDSLVISDGTNSITVPLTDVVIGDDGSYTITDVDVSSLADGTLTVTAESTDEDGNTASTTDTVNKDTVYGEDETTDTPSVSLTDNNGEEVINGEGETATISGTIGAFGETLDSLVISDGTNSITVPLTGVVIGDDGAYTITGIDVSSLNDGELTVTAESTDEDGNTASTTDTVSKDTEAQQGTVIVDNITADDVVNVNESQSVITVTGSAIGGDISEGDIVTLVINNITYTGEVDSQGNWSVNVSGSDLANDTNFIASVQSSDAAGNTVISTGESIHTVNVAPDAINDSPGTETVLFTESFENMADPARFTIIDEDPTGVWDFSNQLEIQRDEFIADATDGEFYAELDPNENTTITTTINTSGQDTVRVEFDYIPRQDNSSSDMTFSLGDTTVYVDHDGNVTSSDDAVTVTIEGPDDSGWFHVSAEFDIEDVDSTTLSFSGDGPSNSFGAFIDDIVVTGIIDDSLTVDEDQTLTIAPDVLLANDSDLDGDDISIQSVTSTSDTNGTVSLDSDGNVSFTPDADFNGTVSFEYTIVDEFGNTDTATVSVDVLAVNDGPVIDVVAADAFNENDAVEGTVVANFTASDKEDSSPVVSFTPNTNTNGYYKISGTAIVLTLAGVEAVNAGQELPAVSLTVTDNEGASSSDSDTPTYIAQNDAPVAVNDTASTNEDTAVTIDVLANDSDIDGDTLTITNATVSEEQGTVEIVDGKLQFTPAENFNGEATISYTISDGTTTDTANVKVTVNAVNDGPVAVDDTASTDEDTAVTIDVLANDSDVDGDTLTITEATVPAEQGTVAIVDGKLQFTPAENFNGDATISYTISDGTTTDTANVNVTVNAVNDGPVAVDDTASTDEDTAVTIDVLANDSDVDGDTLTITEATVPAEQGTVAIVDGKLQFTPAENFNGEATISYTISDGTTTDTANVKVTVNAVNDGPVAVDDTVSTDEDTAVTIDVLANDSDVDGDTLTITEATVPAEQGTVAIVDGKLQFTPAENFNGEATISYTISDGTTTDTANVKVTVNAVNDGPVAVDDTASTDEDTAVTIDVLANDSDVDGDTLTITEATVPAEQGTVAIVDGKLQFTPAENFNGEATISYTISDGTMTDSAEVAVTVNAVNDAPVAEAATDTVTEDATISGTISASDVDLADDASLVFTTTSTQEGLTLNSDGSYTFDASSYDSLEAGEELVLTIPVTVTDDQGATDETTLTITVTGTNDAPVAEAATDRVTEDATISGTISASDVDLADGASLVFTTSSTAEGLTLNADGSYTFDASSYDSLEEGEELVIKIPVTVTDVQNATDTTTLTITVTGTNDTPTITIADDSQAVVVSEEGLANANADSTGTSDETDSVIAKGKFSVADVDGDELTVALVAPSETLTSGGVELNWEAQDDGSLIATANGEQVLTIKLADNGDGNFGYTVTLDAPLDHESQDVEDTLGFEVGISVSDDESTVVDSFKVTVEDDSPESTSTEDTLTLNYVDVPASVSVTSITGGFTDYTASVGNHQVVEENTDTDSLTDKLSWGKNRDGYSKTSIELVDSASQEVNTESAALINLGNFTHVNTGVLSSLTSVESADLSYEFDVEIDGETVSVSLNAKAIYDATYNSSTNPDDTIVLEFGDDATTQVEVNGVIYTISIAGFLNEDGSVVTSMTTDEYDTQTLPLVASIEAQPVEFAIMQGNVSLDSDPGADGGSVVAETIESDDGTLVISSDGSYTFEASDQFIDQLESGEREQTEFTYQVVDGDGDTVNNTLTLNFDSSEINPTAQDDNTMVYETGIRLDEAPQYGTMEVLDENGNWTEMEVGVTYDADSEVRFIPNTAEIDEALEFEVGSFGETVNGQSGTFNAVAKVSDWGEVINGQAVKTFDENGDGTTELTVTTSVSTGTLHAWNGTTHVGYGIGNDSRQGLNKGESLIVYVDSNDISINKVSFTLSGLGGYFDETSNQATEVLITAYFADGSSESMSGYRQSGTYEDTYSFITDKAVEYFELTTQGGNGTYVVQNMTVSQTISDEVTLTTLQADGSESTNTVIFDPSDVGDDGTLSMSEQFPDIDASLTEGDIITDINTPVTIDVLANDFDFDGEIDPTTVEISREPANGTLFIDPVTGEITYTPNEGYAGADSFTYTVQDDDGLTSNAATVSLTVEQVEDDNPSLTLIGTDGNDELTGGEGDDQLIGGLGNDILTGGEGADDFIWQEFDDGATDEVTDFNASEDTIDIADLFSDLSVDSVNELLNELSDANKDGDYFAQTTDESGNTVIIKVEEDSHSDTTSVAIKTSDEGSMSIDFGGVSASDIASSLVDNLKNANSGE</sequence>
<evidence type="ECO:0000259" key="3">
    <source>
        <dbReference type="PROSITE" id="PS50268"/>
    </source>
</evidence>
<dbReference type="InterPro" id="IPR041690">
    <property type="entry name" value="Cadherin_5"/>
</dbReference>
<dbReference type="GO" id="GO:0016020">
    <property type="term" value="C:membrane"/>
    <property type="evidence" value="ECO:0007669"/>
    <property type="project" value="InterPro"/>
</dbReference>
<feature type="compositionally biased region" description="Polar residues" evidence="2">
    <location>
        <begin position="668"/>
        <end position="680"/>
    </location>
</feature>
<dbReference type="InterPro" id="IPR011049">
    <property type="entry name" value="Serralysin-like_metalloprot_C"/>
</dbReference>
<feature type="region of interest" description="Disordered" evidence="2">
    <location>
        <begin position="1434"/>
        <end position="1472"/>
    </location>
</feature>
<feature type="region of interest" description="Disordered" evidence="2">
    <location>
        <begin position="4625"/>
        <end position="4652"/>
    </location>
</feature>
<feature type="compositionally biased region" description="Polar residues" evidence="2">
    <location>
        <begin position="1131"/>
        <end position="1140"/>
    </location>
</feature>
<feature type="region of interest" description="Disordered" evidence="2">
    <location>
        <begin position="5283"/>
        <end position="5314"/>
    </location>
</feature>
<feature type="region of interest" description="Disordered" evidence="2">
    <location>
        <begin position="668"/>
        <end position="707"/>
    </location>
</feature>
<dbReference type="GO" id="GO:0005509">
    <property type="term" value="F:calcium ion binding"/>
    <property type="evidence" value="ECO:0007669"/>
    <property type="project" value="InterPro"/>
</dbReference>
<dbReference type="InterPro" id="IPR001343">
    <property type="entry name" value="Hemolysn_Ca-bd"/>
</dbReference>
<feature type="region of interest" description="Disordered" evidence="2">
    <location>
        <begin position="1654"/>
        <end position="1687"/>
    </location>
</feature>
<feature type="compositionally biased region" description="Polar residues" evidence="2">
    <location>
        <begin position="1654"/>
        <end position="1668"/>
    </location>
</feature>
<feature type="region of interest" description="Disordered" evidence="2">
    <location>
        <begin position="449"/>
        <end position="488"/>
    </location>
</feature>
<feature type="region of interest" description="Disordered" evidence="2">
    <location>
        <begin position="3415"/>
        <end position="3442"/>
    </location>
</feature>
<feature type="region of interest" description="Disordered" evidence="2">
    <location>
        <begin position="4513"/>
        <end position="4544"/>
    </location>
</feature>
<feature type="compositionally biased region" description="Polar residues" evidence="2">
    <location>
        <begin position="2892"/>
        <end position="2901"/>
    </location>
</feature>
<name>A0AB39HK68_9VIBR</name>
<feature type="domain" description="Cadherin" evidence="3">
    <location>
        <begin position="7736"/>
        <end position="7824"/>
    </location>
</feature>
<feature type="region of interest" description="Disordered" evidence="2">
    <location>
        <begin position="5725"/>
        <end position="5754"/>
    </location>
</feature>
<feature type="region of interest" description="Disordered" evidence="2">
    <location>
        <begin position="2644"/>
        <end position="2674"/>
    </location>
</feature>
<dbReference type="NCBIfam" id="NF012211">
    <property type="entry name" value="tand_rpt_95"/>
    <property type="match status" value="7"/>
</dbReference>
<dbReference type="Pfam" id="PF17892">
    <property type="entry name" value="Cadherin_5"/>
    <property type="match status" value="5"/>
</dbReference>
<feature type="region of interest" description="Disordered" evidence="2">
    <location>
        <begin position="2863"/>
        <end position="2902"/>
    </location>
</feature>
<feature type="region of interest" description="Disordered" evidence="2">
    <location>
        <begin position="3303"/>
        <end position="3342"/>
    </location>
</feature>
<dbReference type="Pfam" id="PF17963">
    <property type="entry name" value="Big_9"/>
    <property type="match status" value="3"/>
</dbReference>
<feature type="domain" description="Cadherin" evidence="3">
    <location>
        <begin position="6794"/>
        <end position="6893"/>
    </location>
</feature>
<dbReference type="Pfam" id="PF17803">
    <property type="entry name" value="Cadherin_4"/>
    <property type="match status" value="1"/>
</dbReference>
<dbReference type="Pfam" id="PF00353">
    <property type="entry name" value="HemolysinCabind"/>
    <property type="match status" value="1"/>
</dbReference>
<feature type="region of interest" description="Disordered" evidence="2">
    <location>
        <begin position="5062"/>
        <end position="5102"/>
    </location>
</feature>
<keyword evidence="1" id="KW-0106">Calcium</keyword>
<feature type="compositionally biased region" description="Polar residues" evidence="2">
    <location>
        <begin position="340"/>
        <end position="353"/>
    </location>
</feature>
<dbReference type="InterPro" id="IPR040853">
    <property type="entry name" value="RapA2_cadherin-like"/>
</dbReference>
<dbReference type="Gene3D" id="2.60.40.10">
    <property type="entry name" value="Immunoglobulins"/>
    <property type="match status" value="5"/>
</dbReference>
<feature type="region of interest" description="Disordered" evidence="2">
    <location>
        <begin position="4293"/>
        <end position="4321"/>
    </location>
</feature>
<feature type="region of interest" description="Disordered" evidence="2">
    <location>
        <begin position="3962"/>
        <end position="3994"/>
    </location>
</feature>